<keyword evidence="3" id="KW-1185">Reference proteome</keyword>
<reference evidence="2 3" key="1">
    <citation type="submission" date="2024-05" db="EMBL/GenBank/DDBJ databases">
        <title>A draft genome resource for the thread blight pathogen Marasmius tenuissimus strain MS-2.</title>
        <authorList>
            <person name="Yulfo-Soto G.E."/>
            <person name="Baruah I.K."/>
            <person name="Amoako-Attah I."/>
            <person name="Bukari Y."/>
            <person name="Meinhardt L.W."/>
            <person name="Bailey B.A."/>
            <person name="Cohen S.P."/>
        </authorList>
    </citation>
    <scope>NUCLEOTIDE SEQUENCE [LARGE SCALE GENOMIC DNA]</scope>
    <source>
        <strain evidence="2 3">MS-2</strain>
    </source>
</reference>
<evidence type="ECO:0000313" key="3">
    <source>
        <dbReference type="Proteomes" id="UP001437256"/>
    </source>
</evidence>
<accession>A0ABR2Z8F2</accession>
<organism evidence="2 3">
    <name type="scientific">Marasmius tenuissimus</name>
    <dbReference type="NCBI Taxonomy" id="585030"/>
    <lineage>
        <taxon>Eukaryota</taxon>
        <taxon>Fungi</taxon>
        <taxon>Dikarya</taxon>
        <taxon>Basidiomycota</taxon>
        <taxon>Agaricomycotina</taxon>
        <taxon>Agaricomycetes</taxon>
        <taxon>Agaricomycetidae</taxon>
        <taxon>Agaricales</taxon>
        <taxon>Marasmiineae</taxon>
        <taxon>Marasmiaceae</taxon>
        <taxon>Marasmius</taxon>
    </lineage>
</organism>
<dbReference type="EMBL" id="JBBXMP010000418">
    <property type="protein sequence ID" value="KAL0057866.1"/>
    <property type="molecule type" value="Genomic_DNA"/>
</dbReference>
<feature type="transmembrane region" description="Helical" evidence="1">
    <location>
        <begin position="12"/>
        <end position="31"/>
    </location>
</feature>
<dbReference type="Proteomes" id="UP001437256">
    <property type="component" value="Unassembled WGS sequence"/>
</dbReference>
<feature type="transmembrane region" description="Helical" evidence="1">
    <location>
        <begin position="43"/>
        <end position="65"/>
    </location>
</feature>
<feature type="transmembrane region" description="Helical" evidence="1">
    <location>
        <begin position="85"/>
        <end position="104"/>
    </location>
</feature>
<evidence type="ECO:0000256" key="1">
    <source>
        <dbReference type="SAM" id="Phobius"/>
    </source>
</evidence>
<name>A0ABR2Z8F2_9AGAR</name>
<comment type="caution">
    <text evidence="2">The sequence shown here is derived from an EMBL/GenBank/DDBJ whole genome shotgun (WGS) entry which is preliminary data.</text>
</comment>
<gene>
    <name evidence="2" type="ORF">AAF712_015473</name>
</gene>
<evidence type="ECO:0008006" key="4">
    <source>
        <dbReference type="Google" id="ProtNLM"/>
    </source>
</evidence>
<sequence>MALGNSGTRRLGYLALALFSLALLGLAATRINRTLRANFYDRVVAELIAAAAVTFLWSLFALHSIHNLREGAFASTFRSEVVSGSIPWILLLVGAAYATSRLEVLTHCSTFECRLLSALLAFAWITWGTLTLLLLTAMMYAIAHRGWDEPMHARWITSRTGGHYRDSKTPMVTEPRV</sequence>
<keyword evidence="1" id="KW-0812">Transmembrane</keyword>
<evidence type="ECO:0000313" key="2">
    <source>
        <dbReference type="EMBL" id="KAL0057866.1"/>
    </source>
</evidence>
<protein>
    <recommendedName>
        <fullName evidence="4">MARVEL domain-containing protein</fullName>
    </recommendedName>
</protein>
<proteinExistence type="predicted"/>
<keyword evidence="1" id="KW-1133">Transmembrane helix</keyword>
<keyword evidence="1" id="KW-0472">Membrane</keyword>
<feature type="transmembrane region" description="Helical" evidence="1">
    <location>
        <begin position="116"/>
        <end position="142"/>
    </location>
</feature>